<dbReference type="Gene3D" id="3.30.750.24">
    <property type="entry name" value="STAS domain"/>
    <property type="match status" value="1"/>
</dbReference>
<organism evidence="2 3">
    <name type="scientific">Actinokineospora soli</name>
    <dbReference type="NCBI Taxonomy" id="1048753"/>
    <lineage>
        <taxon>Bacteria</taxon>
        <taxon>Bacillati</taxon>
        <taxon>Actinomycetota</taxon>
        <taxon>Actinomycetes</taxon>
        <taxon>Pseudonocardiales</taxon>
        <taxon>Pseudonocardiaceae</taxon>
        <taxon>Actinokineospora</taxon>
    </lineage>
</organism>
<evidence type="ECO:0000313" key="2">
    <source>
        <dbReference type="EMBL" id="MFC7617255.1"/>
    </source>
</evidence>
<evidence type="ECO:0000313" key="3">
    <source>
        <dbReference type="Proteomes" id="UP001596512"/>
    </source>
</evidence>
<dbReference type="Proteomes" id="UP001596512">
    <property type="component" value="Unassembled WGS sequence"/>
</dbReference>
<gene>
    <name evidence="2" type="ORF">ACFQV2_31365</name>
</gene>
<sequence length="109" mass="11288">MRYRSDVLVISVTGEVDLSAEPALAEALDADDARVLIVDLTNVAFLAVTGLRLLIAANDRAIAAGGGLGVVAHDRTALRLLRMGQAALPVFPSLSDAIRELAGPAVVLT</sequence>
<comment type="caution">
    <text evidence="2">The sequence shown here is derived from an EMBL/GenBank/DDBJ whole genome shotgun (WGS) entry which is preliminary data.</text>
</comment>
<feature type="domain" description="STAS" evidence="1">
    <location>
        <begin position="1"/>
        <end position="101"/>
    </location>
</feature>
<name>A0ABW2TTR0_9PSEU</name>
<protein>
    <submittedName>
        <fullName evidence="2">STAS domain-containing protein</fullName>
    </submittedName>
</protein>
<accession>A0ABW2TTR0</accession>
<dbReference type="CDD" id="cd07043">
    <property type="entry name" value="STAS_anti-anti-sigma_factors"/>
    <property type="match status" value="1"/>
</dbReference>
<dbReference type="Pfam" id="PF01740">
    <property type="entry name" value="STAS"/>
    <property type="match status" value="1"/>
</dbReference>
<dbReference type="SUPFAM" id="SSF52091">
    <property type="entry name" value="SpoIIaa-like"/>
    <property type="match status" value="1"/>
</dbReference>
<keyword evidence="3" id="KW-1185">Reference proteome</keyword>
<proteinExistence type="predicted"/>
<reference evidence="3" key="1">
    <citation type="journal article" date="2019" name="Int. J. Syst. Evol. Microbiol.">
        <title>The Global Catalogue of Microorganisms (GCM) 10K type strain sequencing project: providing services to taxonomists for standard genome sequencing and annotation.</title>
        <authorList>
            <consortium name="The Broad Institute Genomics Platform"/>
            <consortium name="The Broad Institute Genome Sequencing Center for Infectious Disease"/>
            <person name="Wu L."/>
            <person name="Ma J."/>
        </authorList>
    </citation>
    <scope>NUCLEOTIDE SEQUENCE [LARGE SCALE GENOMIC DNA]</scope>
    <source>
        <strain evidence="3">JCM 17695</strain>
    </source>
</reference>
<dbReference type="InterPro" id="IPR036513">
    <property type="entry name" value="STAS_dom_sf"/>
</dbReference>
<dbReference type="InterPro" id="IPR002645">
    <property type="entry name" value="STAS_dom"/>
</dbReference>
<dbReference type="EMBL" id="JBHTEY010000004">
    <property type="protein sequence ID" value="MFC7617255.1"/>
    <property type="molecule type" value="Genomic_DNA"/>
</dbReference>
<evidence type="ECO:0000259" key="1">
    <source>
        <dbReference type="PROSITE" id="PS50801"/>
    </source>
</evidence>
<dbReference type="PROSITE" id="PS50801">
    <property type="entry name" value="STAS"/>
    <property type="match status" value="1"/>
</dbReference>